<evidence type="ECO:0000313" key="7">
    <source>
        <dbReference type="Proteomes" id="UP000243515"/>
    </source>
</evidence>
<feature type="compositionally biased region" description="Polar residues" evidence="4">
    <location>
        <begin position="1"/>
        <end position="11"/>
    </location>
</feature>
<keyword evidence="2 5" id="KW-1133">Transmembrane helix</keyword>
<keyword evidence="1 5" id="KW-0812">Transmembrane</keyword>
<evidence type="ECO:0000313" key="6">
    <source>
        <dbReference type="EMBL" id="OXV08895.1"/>
    </source>
</evidence>
<protein>
    <recommendedName>
        <fullName evidence="8">ABC transmembrane type-1 domain-containing protein</fullName>
    </recommendedName>
</protein>
<dbReference type="OrthoDB" id="1742190at2759"/>
<gene>
    <name evidence="6" type="ORF">Egran_03341</name>
</gene>
<dbReference type="InterPro" id="IPR036640">
    <property type="entry name" value="ABC1_TM_sf"/>
</dbReference>
<sequence>MGKTPLSSKKGQSPDAGAVDGGKQGESVPMSNYWRIFSYRTRQDSIILFAGIICAVGAGIALPLMNVVFGNLVGDFNSYFIPSSGPTEEQFKNSVNTNAWVPA</sequence>
<comment type="caution">
    <text evidence="6">The sequence shown here is derived from an EMBL/GenBank/DDBJ whole genome shotgun (WGS) entry which is preliminary data.</text>
</comment>
<dbReference type="Gene3D" id="1.20.1560.10">
    <property type="entry name" value="ABC transporter type 1, transmembrane domain"/>
    <property type="match status" value="1"/>
</dbReference>
<evidence type="ECO:0000256" key="5">
    <source>
        <dbReference type="SAM" id="Phobius"/>
    </source>
</evidence>
<keyword evidence="3 5" id="KW-0472">Membrane</keyword>
<evidence type="ECO:0000256" key="3">
    <source>
        <dbReference type="ARBA" id="ARBA00023136"/>
    </source>
</evidence>
<name>A0A232LXK6_9EURO</name>
<reference evidence="6 7" key="1">
    <citation type="journal article" date="2015" name="Environ. Microbiol.">
        <title>Metagenome sequence of Elaphomyces granulatus from sporocarp tissue reveals Ascomycota ectomycorrhizal fingerprints of genome expansion and a Proteobacteria-rich microbiome.</title>
        <authorList>
            <person name="Quandt C.A."/>
            <person name="Kohler A."/>
            <person name="Hesse C.N."/>
            <person name="Sharpton T.J."/>
            <person name="Martin F."/>
            <person name="Spatafora J.W."/>
        </authorList>
    </citation>
    <scope>NUCLEOTIDE SEQUENCE [LARGE SCALE GENOMIC DNA]</scope>
    <source>
        <strain evidence="6 7">OSC145934</strain>
    </source>
</reference>
<feature type="transmembrane region" description="Helical" evidence="5">
    <location>
        <begin position="46"/>
        <end position="69"/>
    </location>
</feature>
<evidence type="ECO:0000256" key="2">
    <source>
        <dbReference type="ARBA" id="ARBA00022989"/>
    </source>
</evidence>
<dbReference type="GO" id="GO:0016020">
    <property type="term" value="C:membrane"/>
    <property type="evidence" value="ECO:0007669"/>
    <property type="project" value="InterPro"/>
</dbReference>
<dbReference type="EMBL" id="NPHW01003837">
    <property type="protein sequence ID" value="OXV08895.1"/>
    <property type="molecule type" value="Genomic_DNA"/>
</dbReference>
<evidence type="ECO:0000256" key="1">
    <source>
        <dbReference type="ARBA" id="ARBA00022692"/>
    </source>
</evidence>
<accession>A0A232LXK6</accession>
<dbReference type="Proteomes" id="UP000243515">
    <property type="component" value="Unassembled WGS sequence"/>
</dbReference>
<dbReference type="GO" id="GO:0005524">
    <property type="term" value="F:ATP binding"/>
    <property type="evidence" value="ECO:0007669"/>
    <property type="project" value="InterPro"/>
</dbReference>
<keyword evidence="7" id="KW-1185">Reference proteome</keyword>
<evidence type="ECO:0008006" key="8">
    <source>
        <dbReference type="Google" id="ProtNLM"/>
    </source>
</evidence>
<feature type="region of interest" description="Disordered" evidence="4">
    <location>
        <begin position="1"/>
        <end position="28"/>
    </location>
</feature>
<organism evidence="6 7">
    <name type="scientific">Elaphomyces granulatus</name>
    <dbReference type="NCBI Taxonomy" id="519963"/>
    <lineage>
        <taxon>Eukaryota</taxon>
        <taxon>Fungi</taxon>
        <taxon>Dikarya</taxon>
        <taxon>Ascomycota</taxon>
        <taxon>Pezizomycotina</taxon>
        <taxon>Eurotiomycetes</taxon>
        <taxon>Eurotiomycetidae</taxon>
        <taxon>Eurotiales</taxon>
        <taxon>Elaphomycetaceae</taxon>
        <taxon>Elaphomyces</taxon>
    </lineage>
</organism>
<dbReference type="AlphaFoldDB" id="A0A232LXK6"/>
<evidence type="ECO:0000256" key="4">
    <source>
        <dbReference type="SAM" id="MobiDB-lite"/>
    </source>
</evidence>
<proteinExistence type="predicted"/>